<evidence type="ECO:0000259" key="5">
    <source>
        <dbReference type="PROSITE" id="PS51898"/>
    </source>
</evidence>
<evidence type="ECO:0000256" key="3">
    <source>
        <dbReference type="ARBA" id="ARBA00023125"/>
    </source>
</evidence>
<accession>A0A1B2F9M6</accession>
<dbReference type="GO" id="GO:0003677">
    <property type="term" value="F:DNA binding"/>
    <property type="evidence" value="ECO:0007669"/>
    <property type="project" value="UniProtKB-KW"/>
</dbReference>
<dbReference type="Pfam" id="PF00589">
    <property type="entry name" value="Phage_integrase"/>
    <property type="match status" value="1"/>
</dbReference>
<dbReference type="GO" id="GO:0015074">
    <property type="term" value="P:DNA integration"/>
    <property type="evidence" value="ECO:0007669"/>
    <property type="project" value="UniProtKB-KW"/>
</dbReference>
<dbReference type="EMBL" id="CP016634">
    <property type="protein sequence ID" value="ANY88891.1"/>
    <property type="molecule type" value="Genomic_DNA"/>
</dbReference>
<dbReference type="CDD" id="cd01184">
    <property type="entry name" value="INT_C_like_1"/>
    <property type="match status" value="1"/>
</dbReference>
<keyword evidence="2" id="KW-0229">DNA integration</keyword>
<dbReference type="PROSITE" id="PS51898">
    <property type="entry name" value="TYR_RECOMBINASE"/>
    <property type="match status" value="1"/>
</dbReference>
<dbReference type="InterPro" id="IPR013762">
    <property type="entry name" value="Integrase-like_cat_sf"/>
</dbReference>
<dbReference type="Pfam" id="PF20172">
    <property type="entry name" value="DUF6538"/>
    <property type="match status" value="1"/>
</dbReference>
<evidence type="ECO:0000313" key="6">
    <source>
        <dbReference type="EMBL" id="ANY88891.1"/>
    </source>
</evidence>
<organism evidence="6">
    <name type="scientific">Pseudomonas putida</name>
    <name type="common">Arthrobacter siderocapsulatus</name>
    <dbReference type="NCBI Taxonomy" id="303"/>
    <lineage>
        <taxon>Bacteria</taxon>
        <taxon>Pseudomonadati</taxon>
        <taxon>Pseudomonadota</taxon>
        <taxon>Gammaproteobacteria</taxon>
        <taxon>Pseudomonadales</taxon>
        <taxon>Pseudomonadaceae</taxon>
        <taxon>Pseudomonas</taxon>
    </lineage>
</organism>
<proteinExistence type="inferred from homology"/>
<dbReference type="AlphaFoldDB" id="A0A1B2F9M6"/>
<comment type="similarity">
    <text evidence="1">Belongs to the 'phage' integrase family.</text>
</comment>
<dbReference type="GO" id="GO:0006310">
    <property type="term" value="P:DNA recombination"/>
    <property type="evidence" value="ECO:0007669"/>
    <property type="project" value="UniProtKB-KW"/>
</dbReference>
<dbReference type="InterPro" id="IPR011010">
    <property type="entry name" value="DNA_brk_join_enz"/>
</dbReference>
<reference evidence="6" key="1">
    <citation type="submission" date="2016-07" db="EMBL/GenBank/DDBJ databases">
        <title>New class B carbapenemase carried by novel plasmid in Pseudomonas putida enviromental strain in eastern Amazonia.</title>
        <authorList>
            <person name="Souza C.O."/>
            <person name="Lima K.V."/>
            <person name="Brasiliense D.M."/>
            <person name="Perez-Chaparro P.J."/>
            <person name="Mamizuka E.M."/>
            <person name="Lima M.O."/>
            <person name="Lima L.N."/>
            <person name="McCulloch J.A."/>
        </authorList>
    </citation>
    <scope>NUCLEOTIDE SEQUENCE [LARGE SCALE GENOMIC DNA]</scope>
    <source>
        <strain evidence="6">IEC33019</strain>
    </source>
</reference>
<evidence type="ECO:0000256" key="1">
    <source>
        <dbReference type="ARBA" id="ARBA00008857"/>
    </source>
</evidence>
<dbReference type="PANTHER" id="PTHR30349:SF41">
    <property type="entry name" value="INTEGRASE_RECOMBINASE PROTEIN MJ0367-RELATED"/>
    <property type="match status" value="1"/>
</dbReference>
<feature type="domain" description="Tyr recombinase" evidence="5">
    <location>
        <begin position="298"/>
        <end position="479"/>
    </location>
</feature>
<dbReference type="Gene3D" id="1.10.443.10">
    <property type="entry name" value="Intergrase catalytic core"/>
    <property type="match status" value="1"/>
</dbReference>
<gene>
    <name evidence="6" type="ORF">IEC33019_3364</name>
</gene>
<dbReference type="InterPro" id="IPR002104">
    <property type="entry name" value="Integrase_catalytic"/>
</dbReference>
<protein>
    <submittedName>
        <fullName evidence="6">Phage integrase family protein</fullName>
    </submittedName>
</protein>
<dbReference type="InterPro" id="IPR050090">
    <property type="entry name" value="Tyrosine_recombinase_XerCD"/>
</dbReference>
<dbReference type="SUPFAM" id="SSF56349">
    <property type="entry name" value="DNA breaking-rejoining enzymes"/>
    <property type="match status" value="1"/>
</dbReference>
<dbReference type="InterPro" id="IPR046668">
    <property type="entry name" value="DUF6538"/>
</dbReference>
<evidence type="ECO:0000256" key="2">
    <source>
        <dbReference type="ARBA" id="ARBA00022908"/>
    </source>
</evidence>
<keyword evidence="3" id="KW-0238">DNA-binding</keyword>
<name>A0A1B2F9M6_PSEPU</name>
<dbReference type="RefSeq" id="WP_099593781.1">
    <property type="nucleotide sequence ID" value="NZ_CP016634.1"/>
</dbReference>
<dbReference type="PANTHER" id="PTHR30349">
    <property type="entry name" value="PHAGE INTEGRASE-RELATED"/>
    <property type="match status" value="1"/>
</dbReference>
<keyword evidence="4" id="KW-0233">DNA recombination</keyword>
<sequence length="497" mass="56265">MADFIFRKRDESTWYVRLAVPVDVQKIIGKKVFVQSLKTASRPEAIHASHAHLALWRNQIRGARKAKEAPDGWQESIVAATTEVETLIQSRKRAAIGEVVPAMSVTDSDVQAFRQANPDIVTLIEKWEDTQPGNDIAGDLRLQDTLQAGFKAMLERSFRAKHSLTVEQQQELVSLIESPTSYQKKSPLTTARLLSFRAYRLDKKIAEKTVDQQESKLRKLSEYLTTNQAPLDTDTVADWLKSLELSSKTLTQYLLAGSVFWKWANRYDERWRADYKGRVNPFENHDLPKVRAKDRAASKRKDYSLEDLEVLYDAAQKRGLHVLADLILLGFYTGARIEELCQLTTNNVVTQEKILCFDFPDSKTYAGIRYVPVHPALKPIVKRLQRDSVDDYLIHSTSRNKYKNRSDPLSKAFGRLKTAHGFGKQHVFHSFRGTVVTQLQRANVPGPLIAQIVGHETGTVTYDVYSQGASPLQKLKAISKLPRLKPPAKTDTTPPVT</sequence>
<evidence type="ECO:0000256" key="4">
    <source>
        <dbReference type="ARBA" id="ARBA00023172"/>
    </source>
</evidence>